<keyword evidence="3" id="KW-1185">Reference proteome</keyword>
<evidence type="ECO:0000313" key="3">
    <source>
        <dbReference type="Proteomes" id="UP000041254"/>
    </source>
</evidence>
<evidence type="ECO:0000313" key="2">
    <source>
        <dbReference type="EMBL" id="CEM25148.1"/>
    </source>
</evidence>
<dbReference type="AlphaFoldDB" id="A0A0G4G8U8"/>
<feature type="transmembrane region" description="Helical" evidence="1">
    <location>
        <begin position="216"/>
        <end position="234"/>
    </location>
</feature>
<dbReference type="InParanoid" id="A0A0G4G8U8"/>
<dbReference type="PhylomeDB" id="A0A0G4G8U8"/>
<dbReference type="Proteomes" id="UP000041254">
    <property type="component" value="Unassembled WGS sequence"/>
</dbReference>
<keyword evidence="1" id="KW-0812">Transmembrane</keyword>
<dbReference type="VEuPathDB" id="CryptoDB:Vbra_3312"/>
<dbReference type="InterPro" id="IPR009030">
    <property type="entry name" value="Growth_fac_rcpt_cys_sf"/>
</dbReference>
<protein>
    <recommendedName>
        <fullName evidence="4">Tyrosine-protein kinase ephrin type A/B receptor-like domain-containing protein</fullName>
    </recommendedName>
</protein>
<evidence type="ECO:0008006" key="4">
    <source>
        <dbReference type="Google" id="ProtNLM"/>
    </source>
</evidence>
<dbReference type="EMBL" id="CDMY01000592">
    <property type="protein sequence ID" value="CEM25148.1"/>
    <property type="molecule type" value="Genomic_DNA"/>
</dbReference>
<name>A0A0G4G8U8_VITBC</name>
<organism evidence="2 3">
    <name type="scientific">Vitrella brassicaformis (strain CCMP3155)</name>
    <dbReference type="NCBI Taxonomy" id="1169540"/>
    <lineage>
        <taxon>Eukaryota</taxon>
        <taxon>Sar</taxon>
        <taxon>Alveolata</taxon>
        <taxon>Colpodellida</taxon>
        <taxon>Vitrellaceae</taxon>
        <taxon>Vitrella</taxon>
    </lineage>
</organism>
<accession>A0A0G4G8U8</accession>
<dbReference type="SUPFAM" id="SSF57184">
    <property type="entry name" value="Growth factor receptor domain"/>
    <property type="match status" value="1"/>
</dbReference>
<keyword evidence="1" id="KW-0472">Membrane</keyword>
<proteinExistence type="predicted"/>
<evidence type="ECO:0000256" key="1">
    <source>
        <dbReference type="SAM" id="Phobius"/>
    </source>
</evidence>
<sequence>MCPPGYYYRNTPQECLACGDGFSSFEGSIWYEQCFCLAGYYFDGERCRKCADAFTPDKYGRSSAKCVGRLTAEIQQQLHVDPYFKAISFEDHVPPFAPPGYFRFDNRLDLETEEESADNPLFAIHGRSAPVRGSRVQYLPTFMKCHPSRACLGSDVNNTNVCHKTCRALCAMNARKALQGKSFGCNLVRATSSTPLPYLCRTSPGSVYAECPSDTFNALAFIAIGIASWIYAFIMTKLNMAAGVNRKTIHTVVFKIGISYYTNINILGKFDIHAAKWPDWLREVLSYLFSIVEPSDPTAYQSIECFVRLAGSGVTPAHAFRMHRTV</sequence>
<reference evidence="2 3" key="1">
    <citation type="submission" date="2014-11" db="EMBL/GenBank/DDBJ databases">
        <authorList>
            <person name="Zhu J."/>
            <person name="Qi W."/>
            <person name="Song R."/>
        </authorList>
    </citation>
    <scope>NUCLEOTIDE SEQUENCE [LARGE SCALE GENOMIC DNA]</scope>
</reference>
<keyword evidence="1" id="KW-1133">Transmembrane helix</keyword>
<gene>
    <name evidence="2" type="ORF">Vbra_3312</name>
</gene>